<evidence type="ECO:0000256" key="1">
    <source>
        <dbReference type="SAM" id="MobiDB-lite"/>
    </source>
</evidence>
<accession>A0A7W3QS26</accession>
<proteinExistence type="predicted"/>
<keyword evidence="3" id="KW-1185">Reference proteome</keyword>
<organism evidence="2 3">
    <name type="scientific">Actinomadura namibiensis</name>
    <dbReference type="NCBI Taxonomy" id="182080"/>
    <lineage>
        <taxon>Bacteria</taxon>
        <taxon>Bacillati</taxon>
        <taxon>Actinomycetota</taxon>
        <taxon>Actinomycetes</taxon>
        <taxon>Streptosporangiales</taxon>
        <taxon>Thermomonosporaceae</taxon>
        <taxon>Actinomadura</taxon>
    </lineage>
</organism>
<evidence type="ECO:0000313" key="3">
    <source>
        <dbReference type="Proteomes" id="UP000572680"/>
    </source>
</evidence>
<gene>
    <name evidence="2" type="ORF">HNR61_008673</name>
</gene>
<evidence type="ECO:0000313" key="2">
    <source>
        <dbReference type="EMBL" id="MBA8956983.1"/>
    </source>
</evidence>
<dbReference type="RefSeq" id="WP_182848849.1">
    <property type="nucleotide sequence ID" value="NZ_BAAALP010000017.1"/>
</dbReference>
<reference evidence="2 3" key="1">
    <citation type="submission" date="2020-08" db="EMBL/GenBank/DDBJ databases">
        <title>Genomic Encyclopedia of Type Strains, Phase IV (KMG-IV): sequencing the most valuable type-strain genomes for metagenomic binning, comparative biology and taxonomic classification.</title>
        <authorList>
            <person name="Goeker M."/>
        </authorList>
    </citation>
    <scope>NUCLEOTIDE SEQUENCE [LARGE SCALE GENOMIC DNA]</scope>
    <source>
        <strain evidence="2 3">DSM 44197</strain>
    </source>
</reference>
<comment type="caution">
    <text evidence="2">The sequence shown here is derived from an EMBL/GenBank/DDBJ whole genome shotgun (WGS) entry which is preliminary data.</text>
</comment>
<sequence length="295" mass="31194">MPSSPGAPSPEELEARIAALRTAVRRAMAAGDRQAARAHRAELRAAEGAWDEAVLGDTALSEPAPDGTAGDTPSGGRSAPPPPARAAVPRGLVPVRERVHQALTLIGAPAAPKLIASVYAAFLPGQLPAARLTSLRRDEERSFRSAPYARPYYLCAALTADLLAPARGLLTVSTWPLEQRISGPLSARTDFLTAAIRIAEHAGRRPDSPDVQRLLWRFAANIPGAATGAVGTVEPGALIAAARAELDVHAETDRRQRRRAADRARAQLDDAGRLFGARLRAMRSATGTTDGEDDR</sequence>
<name>A0A7W3QS26_ACTNM</name>
<dbReference type="EMBL" id="JACJIA010000019">
    <property type="protein sequence ID" value="MBA8956983.1"/>
    <property type="molecule type" value="Genomic_DNA"/>
</dbReference>
<feature type="region of interest" description="Disordered" evidence="1">
    <location>
        <begin position="59"/>
        <end position="88"/>
    </location>
</feature>
<dbReference type="Proteomes" id="UP000572680">
    <property type="component" value="Unassembled WGS sequence"/>
</dbReference>
<dbReference type="AlphaFoldDB" id="A0A7W3QS26"/>
<protein>
    <submittedName>
        <fullName evidence="2">Uncharacterized protein</fullName>
    </submittedName>
</protein>